<evidence type="ECO:0000259" key="11">
    <source>
        <dbReference type="PROSITE" id="PS50011"/>
    </source>
</evidence>
<name>A0A7R9PTW4_9ACAR</name>
<evidence type="ECO:0000256" key="10">
    <source>
        <dbReference type="ARBA" id="ARBA00048977"/>
    </source>
</evidence>
<evidence type="ECO:0000256" key="4">
    <source>
        <dbReference type="ARBA" id="ARBA00022741"/>
    </source>
</evidence>
<dbReference type="Gene3D" id="1.10.510.10">
    <property type="entry name" value="Transferase(Phosphotransferase) domain 1"/>
    <property type="match status" value="1"/>
</dbReference>
<dbReference type="GO" id="GO:0005634">
    <property type="term" value="C:nucleus"/>
    <property type="evidence" value="ECO:0007669"/>
    <property type="project" value="TreeGrafter"/>
</dbReference>
<dbReference type="EC" id="2.7.11.1" evidence="1"/>
<keyword evidence="5" id="KW-0418">Kinase</keyword>
<keyword evidence="4" id="KW-0547">Nucleotide-binding</keyword>
<dbReference type="Pfam" id="PF00069">
    <property type="entry name" value="Pkinase"/>
    <property type="match status" value="1"/>
</dbReference>
<dbReference type="EMBL" id="CAJPIZ010000239">
    <property type="protein sequence ID" value="CAG2100883.1"/>
    <property type="molecule type" value="Genomic_DNA"/>
</dbReference>
<dbReference type="PROSITE" id="PS00108">
    <property type="entry name" value="PROTEIN_KINASE_ST"/>
    <property type="match status" value="1"/>
</dbReference>
<dbReference type="SUPFAM" id="SSF56112">
    <property type="entry name" value="Protein kinase-like (PK-like)"/>
    <property type="match status" value="1"/>
</dbReference>
<evidence type="ECO:0000256" key="7">
    <source>
        <dbReference type="ARBA" id="ARBA00023193"/>
    </source>
</evidence>
<dbReference type="CDD" id="cd00180">
    <property type="entry name" value="PKc"/>
    <property type="match status" value="1"/>
</dbReference>
<dbReference type="OrthoDB" id="4062651at2759"/>
<evidence type="ECO:0000256" key="3">
    <source>
        <dbReference type="ARBA" id="ARBA00022679"/>
    </source>
</evidence>
<comment type="similarity">
    <text evidence="8">Belongs to the protein kinase superfamily. Ser/Thr protein kinase family. GCN2 subfamily.</text>
</comment>
<organism evidence="12">
    <name type="scientific">Medioppia subpectinata</name>
    <dbReference type="NCBI Taxonomy" id="1979941"/>
    <lineage>
        <taxon>Eukaryota</taxon>
        <taxon>Metazoa</taxon>
        <taxon>Ecdysozoa</taxon>
        <taxon>Arthropoda</taxon>
        <taxon>Chelicerata</taxon>
        <taxon>Arachnida</taxon>
        <taxon>Acari</taxon>
        <taxon>Acariformes</taxon>
        <taxon>Sarcoptiformes</taxon>
        <taxon>Oribatida</taxon>
        <taxon>Brachypylina</taxon>
        <taxon>Oppioidea</taxon>
        <taxon>Oppiidae</taxon>
        <taxon>Medioppia</taxon>
    </lineage>
</organism>
<dbReference type="GO" id="GO:0005737">
    <property type="term" value="C:cytoplasm"/>
    <property type="evidence" value="ECO:0007669"/>
    <property type="project" value="TreeGrafter"/>
</dbReference>
<keyword evidence="6" id="KW-0067">ATP-binding</keyword>
<keyword evidence="3" id="KW-0808">Transferase</keyword>
<dbReference type="InterPro" id="IPR050339">
    <property type="entry name" value="CC_SR_Kinase"/>
</dbReference>
<dbReference type="AlphaFoldDB" id="A0A7R9PTW4"/>
<evidence type="ECO:0000256" key="5">
    <source>
        <dbReference type="ARBA" id="ARBA00022777"/>
    </source>
</evidence>
<evidence type="ECO:0000256" key="9">
    <source>
        <dbReference type="ARBA" id="ARBA00048659"/>
    </source>
</evidence>
<evidence type="ECO:0000256" key="8">
    <source>
        <dbReference type="ARBA" id="ARBA00037982"/>
    </source>
</evidence>
<keyword evidence="13" id="KW-1185">Reference proteome</keyword>
<dbReference type="SMART" id="SM00220">
    <property type="entry name" value="S_TKc"/>
    <property type="match status" value="1"/>
</dbReference>
<dbReference type="EMBL" id="OC854814">
    <property type="protein sequence ID" value="CAD7620453.1"/>
    <property type="molecule type" value="Genomic_DNA"/>
</dbReference>
<dbReference type="GO" id="GO:0005524">
    <property type="term" value="F:ATP binding"/>
    <property type="evidence" value="ECO:0007669"/>
    <property type="project" value="UniProtKB-KW"/>
</dbReference>
<dbReference type="InterPro" id="IPR000719">
    <property type="entry name" value="Prot_kinase_dom"/>
</dbReference>
<dbReference type="InterPro" id="IPR008271">
    <property type="entry name" value="Ser/Thr_kinase_AS"/>
</dbReference>
<dbReference type="PROSITE" id="PS50011">
    <property type="entry name" value="PROTEIN_KINASE_DOM"/>
    <property type="match status" value="1"/>
</dbReference>
<comment type="catalytic activity">
    <reaction evidence="9">
        <text>L-threonyl-[protein] + ATP = O-phospho-L-threonyl-[protein] + ADP + H(+)</text>
        <dbReference type="Rhea" id="RHEA:46608"/>
        <dbReference type="Rhea" id="RHEA-COMP:11060"/>
        <dbReference type="Rhea" id="RHEA-COMP:11605"/>
        <dbReference type="ChEBI" id="CHEBI:15378"/>
        <dbReference type="ChEBI" id="CHEBI:30013"/>
        <dbReference type="ChEBI" id="CHEBI:30616"/>
        <dbReference type="ChEBI" id="CHEBI:61977"/>
        <dbReference type="ChEBI" id="CHEBI:456216"/>
        <dbReference type="EC" id="2.7.11.1"/>
    </reaction>
    <physiologicalReaction direction="left-to-right" evidence="9">
        <dbReference type="Rhea" id="RHEA:46609"/>
    </physiologicalReaction>
</comment>
<reference evidence="12" key="1">
    <citation type="submission" date="2020-11" db="EMBL/GenBank/DDBJ databases">
        <authorList>
            <person name="Tran Van P."/>
        </authorList>
    </citation>
    <scope>NUCLEOTIDE SEQUENCE</scope>
</reference>
<comment type="catalytic activity">
    <reaction evidence="10">
        <text>L-seryl-[protein] + ATP = O-phospho-L-seryl-[protein] + ADP + H(+)</text>
        <dbReference type="Rhea" id="RHEA:17989"/>
        <dbReference type="Rhea" id="RHEA-COMP:9863"/>
        <dbReference type="Rhea" id="RHEA-COMP:11604"/>
        <dbReference type="ChEBI" id="CHEBI:15378"/>
        <dbReference type="ChEBI" id="CHEBI:29999"/>
        <dbReference type="ChEBI" id="CHEBI:30616"/>
        <dbReference type="ChEBI" id="CHEBI:83421"/>
        <dbReference type="ChEBI" id="CHEBI:456216"/>
        <dbReference type="EC" id="2.7.11.1"/>
    </reaction>
    <physiologicalReaction direction="left-to-right" evidence="10">
        <dbReference type="Rhea" id="RHEA:17990"/>
    </physiologicalReaction>
</comment>
<evidence type="ECO:0000313" key="13">
    <source>
        <dbReference type="Proteomes" id="UP000759131"/>
    </source>
</evidence>
<keyword evidence="2" id="KW-0723">Serine/threonine-protein kinase</keyword>
<dbReference type="Proteomes" id="UP000759131">
    <property type="component" value="Unassembled WGS sequence"/>
</dbReference>
<protein>
    <recommendedName>
        <fullName evidence="1">non-specific serine/threonine protein kinase</fullName>
        <ecNumber evidence="1">2.7.11.1</ecNumber>
    </recommendedName>
</protein>
<dbReference type="GO" id="GO:0004694">
    <property type="term" value="F:eukaryotic translation initiation factor 2alpha kinase activity"/>
    <property type="evidence" value="ECO:0007669"/>
    <property type="project" value="TreeGrafter"/>
</dbReference>
<sequence>MVTSKVATGLSKLTNIIAENVVKYLDIFREENRYYIRMELCSENFQSVLSLKGPAFGRRSAEEAMNLSEFFISCQIFAELLECIQCLHDLSPAVIHRDLKPENVLIAVNAGKWRLKLGDFGLSDVFQRLCYKRDAKYLSPEETNGQTVDYKTDVYSAAKIARNIFDLQLNNEFSELYSSDKTLSKSVTELQKVLISMQSLEPKDRPDCRQQLHSKY</sequence>
<dbReference type="PANTHER" id="PTHR11042">
    <property type="entry name" value="EUKARYOTIC TRANSLATION INITIATION FACTOR 2-ALPHA KINASE EIF2-ALPHA KINASE -RELATED"/>
    <property type="match status" value="1"/>
</dbReference>
<dbReference type="InterPro" id="IPR011009">
    <property type="entry name" value="Kinase-like_dom_sf"/>
</dbReference>
<evidence type="ECO:0000256" key="6">
    <source>
        <dbReference type="ARBA" id="ARBA00022840"/>
    </source>
</evidence>
<evidence type="ECO:0000313" key="12">
    <source>
        <dbReference type="EMBL" id="CAD7620453.1"/>
    </source>
</evidence>
<proteinExistence type="inferred from homology"/>
<accession>A0A7R9PTW4</accession>
<dbReference type="GO" id="GO:0017148">
    <property type="term" value="P:negative regulation of translation"/>
    <property type="evidence" value="ECO:0007669"/>
    <property type="project" value="UniProtKB-KW"/>
</dbReference>
<evidence type="ECO:0000256" key="1">
    <source>
        <dbReference type="ARBA" id="ARBA00012513"/>
    </source>
</evidence>
<evidence type="ECO:0000256" key="2">
    <source>
        <dbReference type="ARBA" id="ARBA00022527"/>
    </source>
</evidence>
<feature type="domain" description="Protein kinase" evidence="11">
    <location>
        <begin position="1"/>
        <end position="216"/>
    </location>
</feature>
<keyword evidence="7" id="KW-0652">Protein synthesis inhibitor</keyword>
<dbReference type="PANTHER" id="PTHR11042:SF160">
    <property type="entry name" value="EUKARYOTIC TRANSLATION INITIATION FACTOR 2-ALPHA KINASE 1"/>
    <property type="match status" value="1"/>
</dbReference>
<gene>
    <name evidence="12" type="ORF">OSB1V03_LOCUS939</name>
</gene>